<evidence type="ECO:0000256" key="3">
    <source>
        <dbReference type="ARBA" id="ARBA00023125"/>
    </source>
</evidence>
<evidence type="ECO:0000259" key="8">
    <source>
        <dbReference type="PROSITE" id="PS51032"/>
    </source>
</evidence>
<dbReference type="InterPro" id="IPR011856">
    <property type="entry name" value="tRNA_endonuc-like_dom_sf"/>
</dbReference>
<gene>
    <name evidence="9" type="ORF">SNAT2548_LOCUS13396</name>
</gene>
<evidence type="ECO:0000256" key="1">
    <source>
        <dbReference type="ARBA" id="ARBA00004123"/>
    </source>
</evidence>
<keyword evidence="5" id="KW-0539">Nucleus</keyword>
<accession>A0A812M7B8</accession>
<feature type="region of interest" description="Disordered" evidence="7">
    <location>
        <begin position="757"/>
        <end position="781"/>
    </location>
</feature>
<evidence type="ECO:0000313" key="10">
    <source>
        <dbReference type="Proteomes" id="UP000604046"/>
    </source>
</evidence>
<dbReference type="GO" id="GO:0003677">
    <property type="term" value="F:DNA binding"/>
    <property type="evidence" value="ECO:0007669"/>
    <property type="project" value="UniProtKB-KW"/>
</dbReference>
<dbReference type="Gene3D" id="3.30.730.10">
    <property type="entry name" value="AP2/ERF domain"/>
    <property type="match status" value="1"/>
</dbReference>
<proteinExistence type="predicted"/>
<dbReference type="EMBL" id="CAJNDS010001402">
    <property type="protein sequence ID" value="CAE7258084.1"/>
    <property type="molecule type" value="Genomic_DNA"/>
</dbReference>
<dbReference type="InterPro" id="IPR036955">
    <property type="entry name" value="AP2/ERF_dom_sf"/>
</dbReference>
<reference evidence="9" key="1">
    <citation type="submission" date="2021-02" db="EMBL/GenBank/DDBJ databases">
        <authorList>
            <person name="Dougan E. K."/>
            <person name="Rhodes N."/>
            <person name="Thang M."/>
            <person name="Chan C."/>
        </authorList>
    </citation>
    <scope>NUCLEOTIDE SEQUENCE</scope>
</reference>
<evidence type="ECO:0000256" key="7">
    <source>
        <dbReference type="SAM" id="MobiDB-lite"/>
    </source>
</evidence>
<dbReference type="SUPFAM" id="SSF54171">
    <property type="entry name" value="DNA-binding domain"/>
    <property type="match status" value="1"/>
</dbReference>
<evidence type="ECO:0000256" key="4">
    <source>
        <dbReference type="ARBA" id="ARBA00023163"/>
    </source>
</evidence>
<keyword evidence="3" id="KW-0238">DNA-binding</keyword>
<feature type="domain" description="AP2/ERF" evidence="8">
    <location>
        <begin position="297"/>
        <end position="357"/>
    </location>
</feature>
<evidence type="ECO:0000256" key="2">
    <source>
        <dbReference type="ARBA" id="ARBA00023015"/>
    </source>
</evidence>
<dbReference type="GO" id="GO:0005634">
    <property type="term" value="C:nucleus"/>
    <property type="evidence" value="ECO:0007669"/>
    <property type="project" value="UniProtKB-SubCell"/>
</dbReference>
<protein>
    <recommendedName>
        <fullName evidence="8">AP2/ERF domain-containing protein</fullName>
    </recommendedName>
</protein>
<feature type="compositionally biased region" description="Basic and acidic residues" evidence="7">
    <location>
        <begin position="771"/>
        <end position="781"/>
    </location>
</feature>
<dbReference type="GO" id="GO:0003700">
    <property type="term" value="F:DNA-binding transcription factor activity"/>
    <property type="evidence" value="ECO:0007669"/>
    <property type="project" value="InterPro"/>
</dbReference>
<dbReference type="InterPro" id="IPR016177">
    <property type="entry name" value="DNA-bd_dom_sf"/>
</dbReference>
<keyword evidence="4" id="KW-0804">Transcription</keyword>
<dbReference type="Proteomes" id="UP000604046">
    <property type="component" value="Unassembled WGS sequence"/>
</dbReference>
<comment type="subcellular location">
    <subcellularLocation>
        <location evidence="1">Nucleus</location>
    </subcellularLocation>
</comment>
<dbReference type="Gene3D" id="3.40.1350.10">
    <property type="match status" value="1"/>
</dbReference>
<evidence type="ECO:0000256" key="5">
    <source>
        <dbReference type="ARBA" id="ARBA00023242"/>
    </source>
</evidence>
<evidence type="ECO:0000256" key="6">
    <source>
        <dbReference type="SAM" id="Coils"/>
    </source>
</evidence>
<dbReference type="OrthoDB" id="428727at2759"/>
<feature type="coiled-coil region" evidence="6">
    <location>
        <begin position="199"/>
        <end position="279"/>
    </location>
</feature>
<dbReference type="AlphaFoldDB" id="A0A812M7B8"/>
<sequence>MQKVVFKSRCYAALLWRDSPLVDAPGVFRALCIHNLSVQYHRFRQSRSLRRCFNALEAWAKGLRRFKARRALREARAARALVMLRLLPAWRQTAAKLAVRRRNHAVLRRVFTQRRLRQWHQWSCHRRRVADWKDQRVAQQRRATLALLSSTAHLTGWRRARLAAMDRRRRFQELRAVWGAWLRFILAAAERWRVEAEEVAQAETELRQVAERHAALEERCRASSMMNEELKSELCQAKDRLAREEEAAASIASERGTLQESVLRRRSELQEELAEALRAPEELRAACRRAEEEASSRFNGVWWRKDLKRFGAGVYFNRKMRYLGCFDSEHRAALAYDQGLRSLCRDERRLKKSLNFPSPAEVEFVESPQKARSRALAQFSHMAVNEEESFRRLHHYFQSSSYSWSYEIARVSGSARADAIFQPIGALSGGVQLQVKSTRSRGPSGCTYSFRGTNGYEGMVLVLIALDRDVLWAVPGKVVPQKTFNITLGSDRDQAWRTSDIGDTLKGHFQCVDDFPHVSVDQARLQCSTTNKVEERAHASMAKLFGHLGFRLKKSVLTGSTVDSCLEWGEHTWRVQEKASSLHTNGTYSVNIGRCAGALGRQPYMTTDFDLLLAAVLDEGSLAGIFVVPIAVLAERGVVGQRAVTLRFCPPWARAREATRLKYAWQLEHFVDLRAWTGKPLLPVEVRARLTELLKDAVKGRASALARSERLALRRDAALQASLREGAEEAARRLEAGEGIVDMGIWGRGFWVGTTTAAGPSLAKPDPGPGHNEEVEQADSR</sequence>
<keyword evidence="2" id="KW-0805">Transcription regulation</keyword>
<keyword evidence="6" id="KW-0175">Coiled coil</keyword>
<organism evidence="9 10">
    <name type="scientific">Symbiodinium natans</name>
    <dbReference type="NCBI Taxonomy" id="878477"/>
    <lineage>
        <taxon>Eukaryota</taxon>
        <taxon>Sar</taxon>
        <taxon>Alveolata</taxon>
        <taxon>Dinophyceae</taxon>
        <taxon>Suessiales</taxon>
        <taxon>Symbiodiniaceae</taxon>
        <taxon>Symbiodinium</taxon>
    </lineage>
</organism>
<comment type="caution">
    <text evidence="9">The sequence shown here is derived from an EMBL/GenBank/DDBJ whole genome shotgun (WGS) entry which is preliminary data.</text>
</comment>
<dbReference type="InterPro" id="IPR001471">
    <property type="entry name" value="AP2/ERF_dom"/>
</dbReference>
<name>A0A812M7B8_9DINO</name>
<dbReference type="PROSITE" id="PS51032">
    <property type="entry name" value="AP2_ERF"/>
    <property type="match status" value="1"/>
</dbReference>
<evidence type="ECO:0000313" key="9">
    <source>
        <dbReference type="EMBL" id="CAE7258084.1"/>
    </source>
</evidence>
<keyword evidence="10" id="KW-1185">Reference proteome</keyword>